<dbReference type="InterPro" id="IPR052712">
    <property type="entry name" value="Acid_resist_chaperone_HdeD"/>
</dbReference>
<sequence length="188" mass="19993">MTTQTIWGDTQLPPAEAKLWGWFVGIGAALAALGFIASANLFLATMAATYIAGSMMFAGGILQLVHAVGVRRWTWVALWTLSGLLYLSASVAVLYNPAFAASLLTLLLGYALGASGLVRSVVSIGWRGNGWGWLLLSGLISLSVAAIILFGWPANSFWVLGMFLAIDLLMQGVMLMSVGFALRPRVAR</sequence>
<gene>
    <name evidence="2" type="ORF">KK488_19025</name>
</gene>
<feature type="transmembrane region" description="Helical" evidence="1">
    <location>
        <begin position="20"/>
        <end position="52"/>
    </location>
</feature>
<proteinExistence type="predicted"/>
<feature type="transmembrane region" description="Helical" evidence="1">
    <location>
        <begin position="130"/>
        <end position="152"/>
    </location>
</feature>
<evidence type="ECO:0000313" key="3">
    <source>
        <dbReference type="Proteomes" id="UP001138757"/>
    </source>
</evidence>
<dbReference type="PANTHER" id="PTHR34989:SF1">
    <property type="entry name" value="PROTEIN HDED"/>
    <property type="match status" value="1"/>
</dbReference>
<keyword evidence="1" id="KW-0472">Membrane</keyword>
<keyword evidence="1" id="KW-1133">Transmembrane helix</keyword>
<organism evidence="2 3">
    <name type="scientific">Sphingobium nicotianae</name>
    <dbReference type="NCBI Taxonomy" id="2782607"/>
    <lineage>
        <taxon>Bacteria</taxon>
        <taxon>Pseudomonadati</taxon>
        <taxon>Pseudomonadota</taxon>
        <taxon>Alphaproteobacteria</taxon>
        <taxon>Sphingomonadales</taxon>
        <taxon>Sphingomonadaceae</taxon>
        <taxon>Sphingobium</taxon>
    </lineage>
</organism>
<name>A0A9X1IT79_9SPHN</name>
<feature type="transmembrane region" description="Helical" evidence="1">
    <location>
        <begin position="99"/>
        <end position="118"/>
    </location>
</feature>
<dbReference type="AlphaFoldDB" id="A0A9X1IT79"/>
<dbReference type="Pfam" id="PF03729">
    <property type="entry name" value="DUF308"/>
    <property type="match status" value="1"/>
</dbReference>
<protein>
    <submittedName>
        <fullName evidence="2">HdeD family acid-resistance protein</fullName>
    </submittedName>
</protein>
<evidence type="ECO:0000313" key="2">
    <source>
        <dbReference type="EMBL" id="MBT2189045.1"/>
    </source>
</evidence>
<comment type="caution">
    <text evidence="2">The sequence shown here is derived from an EMBL/GenBank/DDBJ whole genome shotgun (WGS) entry which is preliminary data.</text>
</comment>
<dbReference type="InterPro" id="IPR005325">
    <property type="entry name" value="DUF308_memb"/>
</dbReference>
<reference evidence="2" key="1">
    <citation type="submission" date="2021-05" db="EMBL/GenBank/DDBJ databases">
        <title>Genome of Sphingobium sp. strain.</title>
        <authorList>
            <person name="Fan R."/>
        </authorList>
    </citation>
    <scope>NUCLEOTIDE SEQUENCE</scope>
    <source>
        <strain evidence="2">H33</strain>
    </source>
</reference>
<accession>A0A9X1IT79</accession>
<dbReference type="GO" id="GO:0005886">
    <property type="term" value="C:plasma membrane"/>
    <property type="evidence" value="ECO:0007669"/>
    <property type="project" value="TreeGrafter"/>
</dbReference>
<evidence type="ECO:0000256" key="1">
    <source>
        <dbReference type="SAM" id="Phobius"/>
    </source>
</evidence>
<dbReference type="PANTHER" id="PTHR34989">
    <property type="entry name" value="PROTEIN HDED"/>
    <property type="match status" value="1"/>
</dbReference>
<feature type="transmembrane region" description="Helical" evidence="1">
    <location>
        <begin position="73"/>
        <end position="93"/>
    </location>
</feature>
<dbReference type="EMBL" id="JAHGAW010000014">
    <property type="protein sequence ID" value="MBT2189045.1"/>
    <property type="molecule type" value="Genomic_DNA"/>
</dbReference>
<keyword evidence="1" id="KW-0812">Transmembrane</keyword>
<feature type="transmembrane region" description="Helical" evidence="1">
    <location>
        <begin position="158"/>
        <end position="182"/>
    </location>
</feature>
<dbReference type="Proteomes" id="UP001138757">
    <property type="component" value="Unassembled WGS sequence"/>
</dbReference>
<keyword evidence="3" id="KW-1185">Reference proteome</keyword>